<evidence type="ECO:0000313" key="1">
    <source>
        <dbReference type="EMBL" id="GAA4455782.1"/>
    </source>
</evidence>
<evidence type="ECO:0000313" key="2">
    <source>
        <dbReference type="Proteomes" id="UP001501410"/>
    </source>
</evidence>
<protein>
    <recommendedName>
        <fullName evidence="3">DUF1735 domain-containing protein</fullName>
    </recommendedName>
</protein>
<sequence>MKTSFHPLFLKIAPRQLYVVLLVLIATAGIASCKKDKSIHRGSFLNVKFSEDVYPINMQTINGNYDPMTRTATLQADGYHNEHFNLYLPNVTDTGIYKNPSIHNIALSETTDYYDFYPDSLVSGQIIISAIDSQSITGTFEVALSGSFNGAQTRVVVGGFEINVPY</sequence>
<dbReference type="RefSeq" id="WP_344826271.1">
    <property type="nucleotide sequence ID" value="NZ_BAABEZ010000022.1"/>
</dbReference>
<reference evidence="2" key="1">
    <citation type="journal article" date="2019" name="Int. J. Syst. Evol. Microbiol.">
        <title>The Global Catalogue of Microorganisms (GCM) 10K type strain sequencing project: providing services to taxonomists for standard genome sequencing and annotation.</title>
        <authorList>
            <consortium name="The Broad Institute Genomics Platform"/>
            <consortium name="The Broad Institute Genome Sequencing Center for Infectious Disease"/>
            <person name="Wu L."/>
            <person name="Ma J."/>
        </authorList>
    </citation>
    <scope>NUCLEOTIDE SEQUENCE [LARGE SCALE GENOMIC DNA]</scope>
    <source>
        <strain evidence="2">JCM 31921</strain>
    </source>
</reference>
<name>A0ABP8MW70_9BACT</name>
<gene>
    <name evidence="1" type="ORF">GCM10023092_20010</name>
</gene>
<proteinExistence type="predicted"/>
<evidence type="ECO:0008006" key="3">
    <source>
        <dbReference type="Google" id="ProtNLM"/>
    </source>
</evidence>
<organism evidence="1 2">
    <name type="scientific">Rurimicrobium arvi</name>
    <dbReference type="NCBI Taxonomy" id="2049916"/>
    <lineage>
        <taxon>Bacteria</taxon>
        <taxon>Pseudomonadati</taxon>
        <taxon>Bacteroidota</taxon>
        <taxon>Chitinophagia</taxon>
        <taxon>Chitinophagales</taxon>
        <taxon>Chitinophagaceae</taxon>
        <taxon>Rurimicrobium</taxon>
    </lineage>
</organism>
<comment type="caution">
    <text evidence="1">The sequence shown here is derived from an EMBL/GenBank/DDBJ whole genome shotgun (WGS) entry which is preliminary data.</text>
</comment>
<keyword evidence="2" id="KW-1185">Reference proteome</keyword>
<dbReference type="EMBL" id="BAABEZ010000022">
    <property type="protein sequence ID" value="GAA4455782.1"/>
    <property type="molecule type" value="Genomic_DNA"/>
</dbReference>
<dbReference type="PROSITE" id="PS51257">
    <property type="entry name" value="PROKAR_LIPOPROTEIN"/>
    <property type="match status" value="1"/>
</dbReference>
<accession>A0ABP8MW70</accession>
<dbReference type="Proteomes" id="UP001501410">
    <property type="component" value="Unassembled WGS sequence"/>
</dbReference>